<comment type="caution">
    <text evidence="7">The sequence shown here is derived from an EMBL/GenBank/DDBJ whole genome shotgun (WGS) entry which is preliminary data.</text>
</comment>
<name>A0A9D1I578_9FIRM</name>
<dbReference type="InterPro" id="IPR018385">
    <property type="entry name" value="C4_dicarb_anaerob_car-like"/>
</dbReference>
<dbReference type="Proteomes" id="UP000824091">
    <property type="component" value="Unassembled WGS sequence"/>
</dbReference>
<keyword evidence="2" id="KW-1003">Cell membrane</keyword>
<feature type="transmembrane region" description="Helical" evidence="6">
    <location>
        <begin position="281"/>
        <end position="301"/>
    </location>
</feature>
<evidence type="ECO:0000256" key="1">
    <source>
        <dbReference type="ARBA" id="ARBA00004651"/>
    </source>
</evidence>
<evidence type="ECO:0000313" key="7">
    <source>
        <dbReference type="EMBL" id="HIU27135.1"/>
    </source>
</evidence>
<dbReference type="GO" id="GO:0005886">
    <property type="term" value="C:plasma membrane"/>
    <property type="evidence" value="ECO:0007669"/>
    <property type="project" value="UniProtKB-SubCell"/>
</dbReference>
<organism evidence="7 8">
    <name type="scientific">Candidatus Fimisoma avicola</name>
    <dbReference type="NCBI Taxonomy" id="2840826"/>
    <lineage>
        <taxon>Bacteria</taxon>
        <taxon>Bacillati</taxon>
        <taxon>Bacillota</taxon>
        <taxon>Clostridia</taxon>
        <taxon>Eubacteriales</taxon>
        <taxon>Candidatus Fimisoma</taxon>
    </lineage>
</organism>
<gene>
    <name evidence="7" type="ORF">IAD16_01980</name>
</gene>
<keyword evidence="4 6" id="KW-1133">Transmembrane helix</keyword>
<evidence type="ECO:0000256" key="4">
    <source>
        <dbReference type="ARBA" id="ARBA00022989"/>
    </source>
</evidence>
<dbReference type="Pfam" id="PF03606">
    <property type="entry name" value="DcuC"/>
    <property type="match status" value="1"/>
</dbReference>
<feature type="transmembrane region" description="Helical" evidence="6">
    <location>
        <begin position="198"/>
        <end position="218"/>
    </location>
</feature>
<feature type="transmembrane region" description="Helical" evidence="6">
    <location>
        <begin position="84"/>
        <end position="107"/>
    </location>
</feature>
<feature type="transmembrane region" description="Helical" evidence="6">
    <location>
        <begin position="119"/>
        <end position="135"/>
    </location>
</feature>
<evidence type="ECO:0000313" key="8">
    <source>
        <dbReference type="Proteomes" id="UP000824091"/>
    </source>
</evidence>
<feature type="transmembrane region" description="Helical" evidence="6">
    <location>
        <begin position="313"/>
        <end position="335"/>
    </location>
</feature>
<dbReference type="InterPro" id="IPR051679">
    <property type="entry name" value="DASS-Related_Transporters"/>
</dbReference>
<comment type="subcellular location">
    <subcellularLocation>
        <location evidence="1">Cell membrane</location>
        <topology evidence="1">Multi-pass membrane protein</topology>
    </subcellularLocation>
</comment>
<feature type="transmembrane region" description="Helical" evidence="6">
    <location>
        <begin position="258"/>
        <end position="275"/>
    </location>
</feature>
<reference evidence="7" key="2">
    <citation type="journal article" date="2021" name="PeerJ">
        <title>Extensive microbial diversity within the chicken gut microbiome revealed by metagenomics and culture.</title>
        <authorList>
            <person name="Gilroy R."/>
            <person name="Ravi A."/>
            <person name="Getino M."/>
            <person name="Pursley I."/>
            <person name="Horton D.L."/>
            <person name="Alikhan N.F."/>
            <person name="Baker D."/>
            <person name="Gharbi K."/>
            <person name="Hall N."/>
            <person name="Watson M."/>
            <person name="Adriaenssens E.M."/>
            <person name="Foster-Nyarko E."/>
            <person name="Jarju S."/>
            <person name="Secka A."/>
            <person name="Antonio M."/>
            <person name="Oren A."/>
            <person name="Chaudhuri R.R."/>
            <person name="La Ragione R."/>
            <person name="Hildebrand F."/>
            <person name="Pallen M.J."/>
        </authorList>
    </citation>
    <scope>NUCLEOTIDE SEQUENCE</scope>
    <source>
        <strain evidence="7">11300</strain>
    </source>
</reference>
<protein>
    <submittedName>
        <fullName evidence="7">YfcC family protein</fullName>
    </submittedName>
</protein>
<dbReference type="EMBL" id="DVMO01000033">
    <property type="protein sequence ID" value="HIU27135.1"/>
    <property type="molecule type" value="Genomic_DNA"/>
</dbReference>
<dbReference type="PANTHER" id="PTHR43652">
    <property type="entry name" value="BASIC AMINO ACID ANTIPORTER YFCC-RELATED"/>
    <property type="match status" value="1"/>
</dbReference>
<evidence type="ECO:0000256" key="3">
    <source>
        <dbReference type="ARBA" id="ARBA00022692"/>
    </source>
</evidence>
<feature type="transmembrane region" description="Helical" evidence="6">
    <location>
        <begin position="441"/>
        <end position="462"/>
    </location>
</feature>
<keyword evidence="3 6" id="KW-0812">Transmembrane</keyword>
<feature type="transmembrane region" description="Helical" evidence="6">
    <location>
        <begin position="355"/>
        <end position="375"/>
    </location>
</feature>
<evidence type="ECO:0000256" key="6">
    <source>
        <dbReference type="SAM" id="Phobius"/>
    </source>
</evidence>
<feature type="transmembrane region" description="Helical" evidence="6">
    <location>
        <begin position="12"/>
        <end position="32"/>
    </location>
</feature>
<evidence type="ECO:0000256" key="2">
    <source>
        <dbReference type="ARBA" id="ARBA00022475"/>
    </source>
</evidence>
<feature type="transmembrane region" description="Helical" evidence="6">
    <location>
        <begin position="141"/>
        <end position="157"/>
    </location>
</feature>
<keyword evidence="5 6" id="KW-0472">Membrane</keyword>
<sequence>MSNNKKKGFSLPYPYIIIFTIMILVVILSYILPAGEYGTMINENTGQEVVNPEDFSYVENDTPIGFMDFFGAIHDGLVNGAGTYASLLLIAGSLAVLQLTGALDAGIHKILAISKGKEFTVVALLLLAFSSLGAIGFGEGGLPFVPVTVSVVMALGYDRMAGAATAFLGLSIGWTSGLLNILSTGICQNMAGLPLFSGLWLRFAGLVIFYFICLAYLYRYCNKIKQNPNLSLTADEYLTQNAQVQEDEVVPFTWQRKLVLLVFLAILVLQAYGAVKLGWALTQIGGLYVIFTILAIIIGRLNPSNACVEFTKGACQMMVVCVMIGLANAVVLLMNQGMIVDTLVHGMATMLDGKSPVVTLLLIYLAITIFNFFIVSGPGKAVIVMPILSPLASLLGINQQVITLTFCYADGITNYLYPTSGAMLAGMMLAGLDYTKWLKFFWKVAVIQIVVAFGIILFANAIDYGPF</sequence>
<dbReference type="PANTHER" id="PTHR43652:SF2">
    <property type="entry name" value="BASIC AMINO ACID ANTIPORTER YFCC-RELATED"/>
    <property type="match status" value="1"/>
</dbReference>
<evidence type="ECO:0000256" key="5">
    <source>
        <dbReference type="ARBA" id="ARBA00023136"/>
    </source>
</evidence>
<feature type="transmembrane region" description="Helical" evidence="6">
    <location>
        <begin position="387"/>
        <end position="409"/>
    </location>
</feature>
<accession>A0A9D1I578</accession>
<dbReference type="AlphaFoldDB" id="A0A9D1I578"/>
<reference evidence="7" key="1">
    <citation type="submission" date="2020-10" db="EMBL/GenBank/DDBJ databases">
        <authorList>
            <person name="Gilroy R."/>
        </authorList>
    </citation>
    <scope>NUCLEOTIDE SEQUENCE</scope>
    <source>
        <strain evidence="7">11300</strain>
    </source>
</reference>
<proteinExistence type="predicted"/>
<feature type="transmembrane region" description="Helical" evidence="6">
    <location>
        <begin position="164"/>
        <end position="186"/>
    </location>
</feature>
<feature type="transmembrane region" description="Helical" evidence="6">
    <location>
        <begin position="415"/>
        <end position="434"/>
    </location>
</feature>